<dbReference type="Proteomes" id="UP000694924">
    <property type="component" value="Unplaced"/>
</dbReference>
<dbReference type="GeneID" id="107070852"/>
<sequence length="184" mass="21675">MRLQFEFKAVASPRDSKTTVTAVISVATEQRERYAIPGEYIYGDFHKELLGTDAFKKVTESLERRHDEVRLWITTSKELKKIYVDDEGNMHFGGRFLKQIARESNKENSDLTRILKQIVKKFALGKFNYTTCNLRQWLDTFEMECDRFSIGKDKTKIELLRSLLDENLQDWYTSTVIKEENEND</sequence>
<protein>
    <submittedName>
        <fullName evidence="2 3">Uncharacterized protein LOC107070852</fullName>
    </submittedName>
</protein>
<evidence type="ECO:0000313" key="2">
    <source>
        <dbReference type="RefSeq" id="XP_015184880.1"/>
    </source>
</evidence>
<dbReference type="RefSeq" id="XP_015184881.1">
    <property type="nucleotide sequence ID" value="XM_015329395.1"/>
</dbReference>
<evidence type="ECO:0000313" key="4">
    <source>
        <dbReference type="RefSeq" id="XP_015184882.1"/>
    </source>
</evidence>
<accession>A0ABM1IXE5</accession>
<dbReference type="RefSeq" id="XP_015184883.1">
    <property type="nucleotide sequence ID" value="XM_015329397.1"/>
</dbReference>
<gene>
    <name evidence="2 3 4 5" type="primary">LOC107070852</name>
</gene>
<evidence type="ECO:0000313" key="5">
    <source>
        <dbReference type="RefSeq" id="XP_015184883.1"/>
    </source>
</evidence>
<evidence type="ECO:0000313" key="3">
    <source>
        <dbReference type="RefSeq" id="XP_015184881.1"/>
    </source>
</evidence>
<keyword evidence="1" id="KW-1185">Reference proteome</keyword>
<dbReference type="RefSeq" id="XP_015184880.1">
    <property type="nucleotide sequence ID" value="XM_015329394.1"/>
</dbReference>
<dbReference type="RefSeq" id="XP_015184882.1">
    <property type="nucleotide sequence ID" value="XM_015329396.1"/>
</dbReference>
<name>A0ABM1IXE5_POLDO</name>
<reference evidence="2 3" key="1">
    <citation type="submission" date="2025-05" db="UniProtKB">
        <authorList>
            <consortium name="RefSeq"/>
        </authorList>
    </citation>
    <scope>IDENTIFICATION</scope>
    <source>
        <tissue evidence="2 3">Whole body</tissue>
    </source>
</reference>
<proteinExistence type="predicted"/>
<organism evidence="1 4">
    <name type="scientific">Polistes dominula</name>
    <name type="common">European paper wasp</name>
    <name type="synonym">Vespa dominula</name>
    <dbReference type="NCBI Taxonomy" id="743375"/>
    <lineage>
        <taxon>Eukaryota</taxon>
        <taxon>Metazoa</taxon>
        <taxon>Ecdysozoa</taxon>
        <taxon>Arthropoda</taxon>
        <taxon>Hexapoda</taxon>
        <taxon>Insecta</taxon>
        <taxon>Pterygota</taxon>
        <taxon>Neoptera</taxon>
        <taxon>Endopterygota</taxon>
        <taxon>Hymenoptera</taxon>
        <taxon>Apocrita</taxon>
        <taxon>Aculeata</taxon>
        <taxon>Vespoidea</taxon>
        <taxon>Vespidae</taxon>
        <taxon>Polistinae</taxon>
        <taxon>Polistini</taxon>
        <taxon>Polistes</taxon>
    </lineage>
</organism>
<evidence type="ECO:0000313" key="1">
    <source>
        <dbReference type="Proteomes" id="UP000694924"/>
    </source>
</evidence>